<dbReference type="AlphaFoldDB" id="A0AAD9LJ02"/>
<organism evidence="1 2">
    <name type="scientific">Phytophthora citrophthora</name>
    <dbReference type="NCBI Taxonomy" id="4793"/>
    <lineage>
        <taxon>Eukaryota</taxon>
        <taxon>Sar</taxon>
        <taxon>Stramenopiles</taxon>
        <taxon>Oomycota</taxon>
        <taxon>Peronosporomycetes</taxon>
        <taxon>Peronosporales</taxon>
        <taxon>Peronosporaceae</taxon>
        <taxon>Phytophthora</taxon>
    </lineage>
</organism>
<keyword evidence="2" id="KW-1185">Reference proteome</keyword>
<name>A0AAD9LJ02_9STRA</name>
<evidence type="ECO:0000313" key="2">
    <source>
        <dbReference type="Proteomes" id="UP001259832"/>
    </source>
</evidence>
<evidence type="ECO:0000313" key="1">
    <source>
        <dbReference type="EMBL" id="KAK1938240.1"/>
    </source>
</evidence>
<proteinExistence type="predicted"/>
<reference evidence="1" key="1">
    <citation type="submission" date="2023-08" db="EMBL/GenBank/DDBJ databases">
        <title>Reference Genome Resource for the Citrus Pathogen Phytophthora citrophthora.</title>
        <authorList>
            <person name="Moller H."/>
            <person name="Coetzee B."/>
            <person name="Rose L.J."/>
            <person name="Van Niekerk J.M."/>
        </authorList>
    </citation>
    <scope>NUCLEOTIDE SEQUENCE</scope>
    <source>
        <strain evidence="1">STE-U-9442</strain>
    </source>
</reference>
<protein>
    <submittedName>
        <fullName evidence="1">Uncharacterized protein</fullName>
    </submittedName>
</protein>
<gene>
    <name evidence="1" type="ORF">P3T76_009390</name>
</gene>
<comment type="caution">
    <text evidence="1">The sequence shown here is derived from an EMBL/GenBank/DDBJ whole genome shotgun (WGS) entry which is preliminary data.</text>
</comment>
<dbReference type="Proteomes" id="UP001259832">
    <property type="component" value="Unassembled WGS sequence"/>
</dbReference>
<accession>A0AAD9LJ02</accession>
<sequence length="86" mass="8680">MRVSGMDTPAPLYKYKKNSPPLGLGGMGALPGAGGGGGARPLLAVLLLRLWPLSLIAGDVPPGLEAAKRQDANVGGTRGKSSQICN</sequence>
<dbReference type="EMBL" id="JASMQC010000018">
    <property type="protein sequence ID" value="KAK1938240.1"/>
    <property type="molecule type" value="Genomic_DNA"/>
</dbReference>